<dbReference type="HAMAP" id="MF_00265">
    <property type="entry name" value="VapC_Nob1"/>
    <property type="match status" value="1"/>
</dbReference>
<dbReference type="InterPro" id="IPR029060">
    <property type="entry name" value="PIN-like_dom_sf"/>
</dbReference>
<evidence type="ECO:0000256" key="8">
    <source>
        <dbReference type="HAMAP-Rule" id="MF_00265"/>
    </source>
</evidence>
<evidence type="ECO:0000256" key="1">
    <source>
        <dbReference type="ARBA" id="ARBA00001946"/>
    </source>
</evidence>
<keyword evidence="4 8" id="KW-0479">Metal-binding</keyword>
<dbReference type="Proteomes" id="UP000031553">
    <property type="component" value="Unassembled WGS sequence"/>
</dbReference>
<dbReference type="GO" id="GO:0004540">
    <property type="term" value="F:RNA nuclease activity"/>
    <property type="evidence" value="ECO:0007669"/>
    <property type="project" value="InterPro"/>
</dbReference>
<dbReference type="EC" id="3.1.-.-" evidence="8"/>
<evidence type="ECO:0000313" key="11">
    <source>
        <dbReference type="EMBL" id="KPH88756.1"/>
    </source>
</evidence>
<evidence type="ECO:0000313" key="10">
    <source>
        <dbReference type="EMBL" id="KPH88474.1"/>
    </source>
</evidence>
<keyword evidence="8" id="KW-0800">Toxin</keyword>
<sequence length="140" mass="15099">MILLDTNVISEPWKPVPKPRVLAWIDAQAIETLFLSAVTVAELRFGIGAMPAGRRQAVLQERLEQDVLPLFEGRILSFDLGASQAYAELMVRARCEGRAIGKADGYIAATAASRGYAVASRDVSPFEAAGVGVLNPWEDA</sequence>
<accession>A0A0C1V5F8</accession>
<keyword evidence="2 8" id="KW-1277">Toxin-antitoxin system</keyword>
<dbReference type="InterPro" id="IPR022907">
    <property type="entry name" value="VapC_family"/>
</dbReference>
<evidence type="ECO:0000256" key="6">
    <source>
        <dbReference type="ARBA" id="ARBA00022842"/>
    </source>
</evidence>
<feature type="binding site" evidence="8">
    <location>
        <position position="104"/>
    </location>
    <ligand>
        <name>Mg(2+)</name>
        <dbReference type="ChEBI" id="CHEBI:18420"/>
    </ligand>
</feature>
<dbReference type="PANTHER" id="PTHR33653">
    <property type="entry name" value="RIBONUCLEASE VAPC2"/>
    <property type="match status" value="1"/>
</dbReference>
<dbReference type="SUPFAM" id="SSF88723">
    <property type="entry name" value="PIN domain-like"/>
    <property type="match status" value="1"/>
</dbReference>
<reference evidence="10 12" key="1">
    <citation type="submission" date="2015-07" db="EMBL/GenBank/DDBJ databases">
        <title>Draft Genome Sequence of Komagataeibacter intermedius Strain AF2, Isolated from Kombucha Tea.</title>
        <authorList>
            <person name="Santos R.A."/>
            <person name="Berretta A.A."/>
            <person name="Barud H.S."/>
            <person name="Ribeiro S.J."/>
            <person name="Gonzalez-Garcia L.N."/>
            <person name="Zucchi T.D."/>
            <person name="Goldman G.H."/>
            <person name="Riano-Pachon D.M."/>
        </authorList>
    </citation>
    <scope>NUCLEOTIDE SEQUENCE [LARGE SCALE GENOMIC DNA]</scope>
    <source>
        <strain evidence="10 12">AF2</strain>
    </source>
</reference>
<dbReference type="PANTHER" id="PTHR33653:SF1">
    <property type="entry name" value="RIBONUCLEASE VAPC2"/>
    <property type="match status" value="1"/>
</dbReference>
<dbReference type="GO" id="GO:0000287">
    <property type="term" value="F:magnesium ion binding"/>
    <property type="evidence" value="ECO:0007669"/>
    <property type="project" value="UniProtKB-UniRule"/>
</dbReference>
<keyword evidence="5 8" id="KW-0378">Hydrolase</keyword>
<proteinExistence type="inferred from homology"/>
<organism evidence="10 12">
    <name type="scientific">Komagataeibacter intermedius AF2</name>
    <dbReference type="NCBI Taxonomy" id="1458464"/>
    <lineage>
        <taxon>Bacteria</taxon>
        <taxon>Pseudomonadati</taxon>
        <taxon>Pseudomonadota</taxon>
        <taxon>Alphaproteobacteria</taxon>
        <taxon>Acetobacterales</taxon>
        <taxon>Acetobacteraceae</taxon>
        <taxon>Komagataeibacter</taxon>
    </lineage>
</organism>
<dbReference type="EMBL" id="JUFX02000008">
    <property type="protein sequence ID" value="KPH88756.1"/>
    <property type="molecule type" value="Genomic_DNA"/>
</dbReference>
<dbReference type="CDD" id="cd18731">
    <property type="entry name" value="PIN_NgFitB-like"/>
    <property type="match status" value="1"/>
</dbReference>
<dbReference type="Gene3D" id="3.40.50.1010">
    <property type="entry name" value="5'-nuclease"/>
    <property type="match status" value="1"/>
</dbReference>
<evidence type="ECO:0000256" key="3">
    <source>
        <dbReference type="ARBA" id="ARBA00022722"/>
    </source>
</evidence>
<dbReference type="Pfam" id="PF01850">
    <property type="entry name" value="PIN"/>
    <property type="match status" value="1"/>
</dbReference>
<evidence type="ECO:0000256" key="5">
    <source>
        <dbReference type="ARBA" id="ARBA00022801"/>
    </source>
</evidence>
<name>A0A0C1V5F8_9PROT</name>
<feature type="domain" description="PIN" evidence="9">
    <location>
        <begin position="2"/>
        <end position="123"/>
    </location>
</feature>
<evidence type="ECO:0000256" key="4">
    <source>
        <dbReference type="ARBA" id="ARBA00022723"/>
    </source>
</evidence>
<gene>
    <name evidence="8" type="primary">vapC</name>
    <name evidence="11" type="ORF">GLUCOINTEAF2_0203676</name>
    <name evidence="10" type="ORF">GLUCOINTEAF2_0203825</name>
</gene>
<evidence type="ECO:0000256" key="7">
    <source>
        <dbReference type="ARBA" id="ARBA00038093"/>
    </source>
</evidence>
<dbReference type="GO" id="GO:0090729">
    <property type="term" value="F:toxin activity"/>
    <property type="evidence" value="ECO:0007669"/>
    <property type="project" value="UniProtKB-KW"/>
</dbReference>
<dbReference type="GO" id="GO:0016787">
    <property type="term" value="F:hydrolase activity"/>
    <property type="evidence" value="ECO:0007669"/>
    <property type="project" value="UniProtKB-KW"/>
</dbReference>
<dbReference type="RefSeq" id="WP_034930480.1">
    <property type="nucleotide sequence ID" value="NZ_JUFX02000008.1"/>
</dbReference>
<evidence type="ECO:0000256" key="2">
    <source>
        <dbReference type="ARBA" id="ARBA00022649"/>
    </source>
</evidence>
<comment type="function">
    <text evidence="8">Toxic component of a toxin-antitoxin (TA) system. An RNase.</text>
</comment>
<dbReference type="InterPro" id="IPR002716">
    <property type="entry name" value="PIN_dom"/>
</dbReference>
<dbReference type="EMBL" id="JUFX02000033">
    <property type="protein sequence ID" value="KPH88474.1"/>
    <property type="molecule type" value="Genomic_DNA"/>
</dbReference>
<dbReference type="InterPro" id="IPR050556">
    <property type="entry name" value="Type_II_TA_system_RNase"/>
</dbReference>
<dbReference type="OrthoDB" id="7188375at2"/>
<protein>
    <recommendedName>
        <fullName evidence="8">Ribonuclease VapC</fullName>
        <shortName evidence="8">RNase VapC</shortName>
        <ecNumber evidence="8">3.1.-.-</ecNumber>
    </recommendedName>
    <alternativeName>
        <fullName evidence="8">Toxin VapC</fullName>
    </alternativeName>
</protein>
<evidence type="ECO:0000259" key="9">
    <source>
        <dbReference type="Pfam" id="PF01850"/>
    </source>
</evidence>
<feature type="binding site" evidence="8">
    <location>
        <position position="5"/>
    </location>
    <ligand>
        <name>Mg(2+)</name>
        <dbReference type="ChEBI" id="CHEBI:18420"/>
    </ligand>
</feature>
<comment type="caution">
    <text evidence="10">The sequence shown here is derived from an EMBL/GenBank/DDBJ whole genome shotgun (WGS) entry which is preliminary data.</text>
</comment>
<keyword evidence="6 8" id="KW-0460">Magnesium</keyword>
<evidence type="ECO:0000313" key="12">
    <source>
        <dbReference type="Proteomes" id="UP000031553"/>
    </source>
</evidence>
<comment type="cofactor">
    <cofactor evidence="1 8">
        <name>Mg(2+)</name>
        <dbReference type="ChEBI" id="CHEBI:18420"/>
    </cofactor>
</comment>
<dbReference type="AlphaFoldDB" id="A0A0C1V5F8"/>
<comment type="similarity">
    <text evidence="7 8">Belongs to the PINc/VapC protein family.</text>
</comment>
<keyword evidence="3 8" id="KW-0540">Nuclease</keyword>